<dbReference type="PANTHER" id="PTHR45817:SF6">
    <property type="entry name" value="PROTEIN-LYSINE 6-OXIDASE"/>
    <property type="match status" value="1"/>
</dbReference>
<gene>
    <name evidence="3" type="ORF">FSCOSCO3_A021573</name>
</gene>
<keyword evidence="1" id="KW-0801">TPQ</keyword>
<dbReference type="GO" id="GO:0005507">
    <property type="term" value="F:copper ion binding"/>
    <property type="evidence" value="ECO:0007669"/>
    <property type="project" value="UniProtKB-UniRule"/>
</dbReference>
<dbReference type="Pfam" id="PF01186">
    <property type="entry name" value="Lysyl_oxidase"/>
    <property type="match status" value="1"/>
</dbReference>
<organism evidence="3 4">
    <name type="scientific">Scomber scombrus</name>
    <name type="common">Atlantic mackerel</name>
    <name type="synonym">Scomber vernalis</name>
    <dbReference type="NCBI Taxonomy" id="13677"/>
    <lineage>
        <taxon>Eukaryota</taxon>
        <taxon>Metazoa</taxon>
        <taxon>Chordata</taxon>
        <taxon>Craniata</taxon>
        <taxon>Vertebrata</taxon>
        <taxon>Euteleostomi</taxon>
        <taxon>Actinopterygii</taxon>
        <taxon>Neopterygii</taxon>
        <taxon>Teleostei</taxon>
        <taxon>Neoteleostei</taxon>
        <taxon>Acanthomorphata</taxon>
        <taxon>Pelagiaria</taxon>
        <taxon>Scombriformes</taxon>
        <taxon>Scombridae</taxon>
        <taxon>Scomber</taxon>
    </lineage>
</organism>
<evidence type="ECO:0000256" key="2">
    <source>
        <dbReference type="SAM" id="MobiDB-lite"/>
    </source>
</evidence>
<dbReference type="GO" id="GO:0005615">
    <property type="term" value="C:extracellular space"/>
    <property type="evidence" value="ECO:0007669"/>
    <property type="project" value="UniProtKB-UniRule"/>
</dbReference>
<dbReference type="Proteomes" id="UP001314229">
    <property type="component" value="Unassembled WGS sequence"/>
</dbReference>
<sequence length="384" mass="43338">MESSPILPQISSGASTKKKSFLDGARAQEAAGDDDALRRGLTWQHNGQVFSILSRGSQYRPSGRRQTGSTRPDSTVVVLSSANDTVSPASRGSQRVPAASSAAQLRAMRRQQQQQQTPPADSDGDSAPVRREDMMVGDDPYNPYKVSNYYPYYNYYNSYYRPRQRAQPRHGYGTSYHQNGLPDLVPDPYYIQIGTYVQRLPMYNLRCAAEENCLASSATYSQDYDTRVLLRFPQRVKNQGTADFMPSKPRYAWEWHSCHNHFHSMDEFSLYELLDVQTERQVAEGHKASFCLEDTSCDPGYYRRYACTSHTQGLSPGCYDTYNADIDCQWIDITDVSPGKYILKVTVNPRQQVPESNFNNNVVRCDVQYTGTAAHVSGCTMTSN</sequence>
<keyword evidence="1" id="KW-0964">Secreted</keyword>
<feature type="region of interest" description="Disordered" evidence="2">
    <location>
        <begin position="53"/>
        <end position="140"/>
    </location>
</feature>
<evidence type="ECO:0000313" key="4">
    <source>
        <dbReference type="Proteomes" id="UP001314229"/>
    </source>
</evidence>
<dbReference type="EC" id="1.4.3.13" evidence="1"/>
<dbReference type="GO" id="GO:0004720">
    <property type="term" value="F:protein-lysine 6-oxidase activity"/>
    <property type="evidence" value="ECO:0007669"/>
    <property type="project" value="UniProtKB-UniRule"/>
</dbReference>
<proteinExistence type="inferred from homology"/>
<keyword evidence="1" id="KW-0560">Oxidoreductase</keyword>
<name>A0AAV1Q5Z9_SCOSC</name>
<dbReference type="InterPro" id="IPR001695">
    <property type="entry name" value="Lysyl_oxidase"/>
</dbReference>
<comment type="catalytic activity">
    <reaction evidence="1">
        <text>L-lysyl-[protein] + O2 + H2O = (S)-2-amino-6-oxohexanoyl-[protein] + H2O2 + NH4(+)</text>
        <dbReference type="Rhea" id="RHEA:24544"/>
        <dbReference type="Rhea" id="RHEA-COMP:9752"/>
        <dbReference type="Rhea" id="RHEA-COMP:12448"/>
        <dbReference type="ChEBI" id="CHEBI:15377"/>
        <dbReference type="ChEBI" id="CHEBI:15379"/>
        <dbReference type="ChEBI" id="CHEBI:16240"/>
        <dbReference type="ChEBI" id="CHEBI:28938"/>
        <dbReference type="ChEBI" id="CHEBI:29969"/>
        <dbReference type="ChEBI" id="CHEBI:131803"/>
        <dbReference type="EC" id="1.4.3.13"/>
    </reaction>
</comment>
<keyword evidence="4" id="KW-1185">Reference proteome</keyword>
<comment type="caution">
    <text evidence="3">The sequence shown here is derived from an EMBL/GenBank/DDBJ whole genome shotgun (WGS) entry which is preliminary data.</text>
</comment>
<comment type="subcellular location">
    <subcellularLocation>
        <location evidence="1">Secreted</location>
        <location evidence="1">Extracellular space</location>
    </subcellularLocation>
</comment>
<keyword evidence="1" id="KW-0186">Copper</keyword>
<dbReference type="Gene3D" id="2.60.40.10">
    <property type="entry name" value="Immunoglobulins"/>
    <property type="match status" value="1"/>
</dbReference>
<evidence type="ECO:0000313" key="3">
    <source>
        <dbReference type="EMBL" id="CAK6978879.1"/>
    </source>
</evidence>
<comment type="function">
    <text evidence="1">Mediates the post-translational oxidative deamination of lysine residues on target proteins leading to the formation of deaminated lysine (allysine).</text>
</comment>
<accession>A0AAV1Q5Z9</accession>
<dbReference type="InterPro" id="IPR013783">
    <property type="entry name" value="Ig-like_fold"/>
</dbReference>
<reference evidence="3 4" key="1">
    <citation type="submission" date="2024-01" db="EMBL/GenBank/DDBJ databases">
        <authorList>
            <person name="Alioto T."/>
            <person name="Alioto T."/>
            <person name="Gomez Garrido J."/>
        </authorList>
    </citation>
    <scope>NUCLEOTIDE SEQUENCE [LARGE SCALE GENOMIC DNA]</scope>
</reference>
<dbReference type="PRINTS" id="PR00074">
    <property type="entry name" value="LYSYLOXIDASE"/>
</dbReference>
<protein>
    <recommendedName>
        <fullName evidence="1">Lysyl oxidase homolog</fullName>
        <ecNumber evidence="1">1.4.3.13</ecNumber>
    </recommendedName>
</protein>
<comment type="similarity">
    <text evidence="1">Belongs to the lysyl oxidase family.</text>
</comment>
<keyword evidence="1" id="KW-0479">Metal-binding</keyword>
<feature type="compositionally biased region" description="Polar residues" evidence="2">
    <location>
        <begin position="53"/>
        <end position="93"/>
    </location>
</feature>
<evidence type="ECO:0000256" key="1">
    <source>
        <dbReference type="RuleBase" id="RU367046"/>
    </source>
</evidence>
<comment type="cofactor">
    <cofactor evidence="1">
        <name>Cu cation</name>
        <dbReference type="ChEBI" id="CHEBI:23378"/>
    </cofactor>
</comment>
<dbReference type="EMBL" id="CAWUFR010000524">
    <property type="protein sequence ID" value="CAK6978879.1"/>
    <property type="molecule type" value="Genomic_DNA"/>
</dbReference>
<feature type="compositionally biased region" description="Low complexity" evidence="2">
    <location>
        <begin position="97"/>
        <end position="121"/>
    </location>
</feature>
<dbReference type="PANTHER" id="PTHR45817">
    <property type="entry name" value="LYSYL OXIDASE-LIKE-RELATED"/>
    <property type="match status" value="1"/>
</dbReference>
<dbReference type="AlphaFoldDB" id="A0AAV1Q5Z9"/>
<keyword evidence="1" id="KW-0886">LTQ</keyword>
<comment type="PTM">
    <text evidence="1">The lysine tyrosylquinone cross-link (LTQ) is generated by condensation of the epsilon-amino group of a lysine with a topaquinone produced by oxidation of tyrosine.</text>
</comment>
<dbReference type="InterPro" id="IPR050912">
    <property type="entry name" value="LOX-like_protein"/>
</dbReference>
<feature type="region of interest" description="Disordered" evidence="2">
    <location>
        <begin position="1"/>
        <end position="33"/>
    </location>
</feature>
<dbReference type="GO" id="GO:0030199">
    <property type="term" value="P:collagen fibril organization"/>
    <property type="evidence" value="ECO:0007669"/>
    <property type="project" value="TreeGrafter"/>
</dbReference>